<keyword evidence="5" id="KW-1185">Reference proteome</keyword>
<dbReference type="SUPFAM" id="SSF54518">
    <property type="entry name" value="Tubby C-terminal domain-like"/>
    <property type="match status" value="1"/>
</dbReference>
<dbReference type="InterPro" id="IPR038595">
    <property type="entry name" value="LOR_sf"/>
</dbReference>
<gene>
    <name evidence="4" type="primary">11435825</name>
    <name evidence="2" type="ordered locus">MTR_7g072140</name>
    <name evidence="3" type="ORF">MtrunA17_Chr7g0244331</name>
</gene>
<evidence type="ECO:0000313" key="5">
    <source>
        <dbReference type="Proteomes" id="UP000002051"/>
    </source>
</evidence>
<comment type="similarity">
    <text evidence="1">Belongs to the LOR family.</text>
</comment>
<dbReference type="InterPro" id="IPR007612">
    <property type="entry name" value="LOR"/>
</dbReference>
<evidence type="ECO:0000313" key="6">
    <source>
        <dbReference type="Proteomes" id="UP000265566"/>
    </source>
</evidence>
<dbReference type="eggNOG" id="ENOG502QUU9">
    <property type="taxonomic scope" value="Eukaryota"/>
</dbReference>
<dbReference type="Pfam" id="PF04525">
    <property type="entry name" value="LOR"/>
    <property type="match status" value="1"/>
</dbReference>
<dbReference type="AlphaFoldDB" id="G7KW19"/>
<dbReference type="Gene3D" id="2.40.160.200">
    <property type="entry name" value="LURP1-related"/>
    <property type="match status" value="1"/>
</dbReference>
<proteinExistence type="inferred from homology"/>
<protein>
    <submittedName>
        <fullName evidence="2">LURP-one-like protein</fullName>
    </submittedName>
    <submittedName>
        <fullName evidence="3">Putative tubby-like domain-containing protein</fullName>
    </submittedName>
</protein>
<evidence type="ECO:0000313" key="2">
    <source>
        <dbReference type="EMBL" id="AES79755.1"/>
    </source>
</evidence>
<dbReference type="OMA" id="VIGPEYC"/>
<dbReference type="STRING" id="3880.G7KW19"/>
<reference evidence="4" key="3">
    <citation type="submission" date="2015-04" db="UniProtKB">
        <authorList>
            <consortium name="EnsemblPlants"/>
        </authorList>
    </citation>
    <scope>IDENTIFICATION</scope>
    <source>
        <strain evidence="4">cv. Jemalong A17</strain>
    </source>
</reference>
<organism evidence="2 5">
    <name type="scientific">Medicago truncatula</name>
    <name type="common">Barrel medic</name>
    <name type="synonym">Medicago tribuloides</name>
    <dbReference type="NCBI Taxonomy" id="3880"/>
    <lineage>
        <taxon>Eukaryota</taxon>
        <taxon>Viridiplantae</taxon>
        <taxon>Streptophyta</taxon>
        <taxon>Embryophyta</taxon>
        <taxon>Tracheophyta</taxon>
        <taxon>Spermatophyta</taxon>
        <taxon>Magnoliopsida</taxon>
        <taxon>eudicotyledons</taxon>
        <taxon>Gunneridae</taxon>
        <taxon>Pentapetalae</taxon>
        <taxon>rosids</taxon>
        <taxon>fabids</taxon>
        <taxon>Fabales</taxon>
        <taxon>Fabaceae</taxon>
        <taxon>Papilionoideae</taxon>
        <taxon>50 kb inversion clade</taxon>
        <taxon>NPAAA clade</taxon>
        <taxon>Hologalegina</taxon>
        <taxon>IRL clade</taxon>
        <taxon>Trifolieae</taxon>
        <taxon>Medicago</taxon>
    </lineage>
</organism>
<reference evidence="2 5" key="1">
    <citation type="journal article" date="2011" name="Nature">
        <title>The Medicago genome provides insight into the evolution of rhizobial symbioses.</title>
        <authorList>
            <person name="Young N.D."/>
            <person name="Debelle F."/>
            <person name="Oldroyd G.E."/>
            <person name="Geurts R."/>
            <person name="Cannon S.B."/>
            <person name="Udvardi M.K."/>
            <person name="Benedito V.A."/>
            <person name="Mayer K.F."/>
            <person name="Gouzy J."/>
            <person name="Schoof H."/>
            <person name="Van de Peer Y."/>
            <person name="Proost S."/>
            <person name="Cook D.R."/>
            <person name="Meyers B.C."/>
            <person name="Spannagl M."/>
            <person name="Cheung F."/>
            <person name="De Mita S."/>
            <person name="Krishnakumar V."/>
            <person name="Gundlach H."/>
            <person name="Zhou S."/>
            <person name="Mudge J."/>
            <person name="Bharti A.K."/>
            <person name="Murray J.D."/>
            <person name="Naoumkina M.A."/>
            <person name="Rosen B."/>
            <person name="Silverstein K.A."/>
            <person name="Tang H."/>
            <person name="Rombauts S."/>
            <person name="Zhao P.X."/>
            <person name="Zhou P."/>
            <person name="Barbe V."/>
            <person name="Bardou P."/>
            <person name="Bechner M."/>
            <person name="Bellec A."/>
            <person name="Berger A."/>
            <person name="Berges H."/>
            <person name="Bidwell S."/>
            <person name="Bisseling T."/>
            <person name="Choisne N."/>
            <person name="Couloux A."/>
            <person name="Denny R."/>
            <person name="Deshpande S."/>
            <person name="Dai X."/>
            <person name="Doyle J.J."/>
            <person name="Dudez A.M."/>
            <person name="Farmer A.D."/>
            <person name="Fouteau S."/>
            <person name="Franken C."/>
            <person name="Gibelin C."/>
            <person name="Gish J."/>
            <person name="Goldstein S."/>
            <person name="Gonzalez A.J."/>
            <person name="Green P.J."/>
            <person name="Hallab A."/>
            <person name="Hartog M."/>
            <person name="Hua A."/>
            <person name="Humphray S.J."/>
            <person name="Jeong D.H."/>
            <person name="Jing Y."/>
            <person name="Jocker A."/>
            <person name="Kenton S.M."/>
            <person name="Kim D.J."/>
            <person name="Klee K."/>
            <person name="Lai H."/>
            <person name="Lang C."/>
            <person name="Lin S."/>
            <person name="Macmil S.L."/>
            <person name="Magdelenat G."/>
            <person name="Matthews L."/>
            <person name="McCorrison J."/>
            <person name="Monaghan E.L."/>
            <person name="Mun J.H."/>
            <person name="Najar F.Z."/>
            <person name="Nicholson C."/>
            <person name="Noirot C."/>
            <person name="O'Bleness M."/>
            <person name="Paule C.R."/>
            <person name="Poulain J."/>
            <person name="Prion F."/>
            <person name="Qin B."/>
            <person name="Qu C."/>
            <person name="Retzel E.F."/>
            <person name="Riddle C."/>
            <person name="Sallet E."/>
            <person name="Samain S."/>
            <person name="Samson N."/>
            <person name="Sanders I."/>
            <person name="Saurat O."/>
            <person name="Scarpelli C."/>
            <person name="Schiex T."/>
            <person name="Segurens B."/>
            <person name="Severin A.J."/>
            <person name="Sherrier D.J."/>
            <person name="Shi R."/>
            <person name="Sims S."/>
            <person name="Singer S.R."/>
            <person name="Sinharoy S."/>
            <person name="Sterck L."/>
            <person name="Viollet A."/>
            <person name="Wang B.B."/>
            <person name="Wang K."/>
            <person name="Wang M."/>
            <person name="Wang X."/>
            <person name="Warfsmann J."/>
            <person name="Weissenbach J."/>
            <person name="White D.D."/>
            <person name="White J.D."/>
            <person name="Wiley G.B."/>
            <person name="Wincker P."/>
            <person name="Xing Y."/>
            <person name="Yang L."/>
            <person name="Yao Z."/>
            <person name="Ying F."/>
            <person name="Zhai J."/>
            <person name="Zhou L."/>
            <person name="Zuber A."/>
            <person name="Denarie J."/>
            <person name="Dixon R.A."/>
            <person name="May G.D."/>
            <person name="Schwartz D.C."/>
            <person name="Rogers J."/>
            <person name="Quetier F."/>
            <person name="Town C.D."/>
            <person name="Roe B.A."/>
        </authorList>
    </citation>
    <scope>NUCLEOTIDE SEQUENCE [LARGE SCALE GENOMIC DNA]</scope>
    <source>
        <strain evidence="2">A17</strain>
        <strain evidence="4 5">cv. Jemalong A17</strain>
    </source>
</reference>
<accession>G7KW19</accession>
<reference evidence="6" key="4">
    <citation type="journal article" date="2018" name="Nat. Plants">
        <title>Whole-genome landscape of Medicago truncatula symbiotic genes.</title>
        <authorList>
            <person name="Pecrix Y."/>
            <person name="Staton S.E."/>
            <person name="Sallet E."/>
            <person name="Lelandais-Briere C."/>
            <person name="Moreau S."/>
            <person name="Carrere S."/>
            <person name="Blein T."/>
            <person name="Jardinaud M.F."/>
            <person name="Latrasse D."/>
            <person name="Zouine M."/>
            <person name="Zahm M."/>
            <person name="Kreplak J."/>
            <person name="Mayjonade B."/>
            <person name="Satge C."/>
            <person name="Perez M."/>
            <person name="Cauet S."/>
            <person name="Marande W."/>
            <person name="Chantry-Darmon C."/>
            <person name="Lopez-Roques C."/>
            <person name="Bouchez O."/>
            <person name="Berard A."/>
            <person name="Debelle F."/>
            <person name="Munos S."/>
            <person name="Bendahmane A."/>
            <person name="Berges H."/>
            <person name="Niebel A."/>
            <person name="Buitink J."/>
            <person name="Frugier F."/>
            <person name="Benhamed M."/>
            <person name="Crespi M."/>
            <person name="Gouzy J."/>
            <person name="Gamas P."/>
        </authorList>
    </citation>
    <scope>NUCLEOTIDE SEQUENCE [LARGE SCALE GENOMIC DNA]</scope>
    <source>
        <strain evidence="6">cv. Jemalong A17</strain>
    </source>
</reference>
<reference evidence="3" key="5">
    <citation type="journal article" date="2018" name="Nat. Plants">
        <title>Whole-genome landscape of Medicago truncatula symbiotic genes.</title>
        <authorList>
            <person name="Pecrix Y."/>
            <person name="Gamas P."/>
            <person name="Carrere S."/>
        </authorList>
    </citation>
    <scope>NUCLEOTIDE SEQUENCE</scope>
    <source>
        <tissue evidence="3">Leaves</tissue>
    </source>
</reference>
<evidence type="ECO:0000313" key="4">
    <source>
        <dbReference type="EnsemblPlants" id="AES79755"/>
    </source>
</evidence>
<name>G7KW19_MEDTR</name>
<dbReference type="EMBL" id="PSQE01000007">
    <property type="protein sequence ID" value="RHN46633.1"/>
    <property type="molecule type" value="Genomic_DNA"/>
</dbReference>
<dbReference type="OrthoDB" id="97518at2759"/>
<dbReference type="InterPro" id="IPR025659">
    <property type="entry name" value="Tubby-like_C"/>
</dbReference>
<dbReference type="PANTHER" id="PTHR31087:SF160">
    <property type="entry name" value="PROTEIN LURP-ONE-RELATED 1-RELATED"/>
    <property type="match status" value="1"/>
</dbReference>
<evidence type="ECO:0000256" key="1">
    <source>
        <dbReference type="ARBA" id="ARBA00005437"/>
    </source>
</evidence>
<dbReference type="HOGENOM" id="CLU_063146_5_1_1"/>
<dbReference type="EnsemblPlants" id="AES79755">
    <property type="protein sequence ID" value="AES79755"/>
    <property type="gene ID" value="MTR_7g072140"/>
</dbReference>
<dbReference type="Proteomes" id="UP000002051">
    <property type="component" value="Unassembled WGS sequence"/>
</dbReference>
<dbReference type="Gramene" id="rna41150">
    <property type="protein sequence ID" value="RHN46633.1"/>
    <property type="gene ID" value="gene41150"/>
</dbReference>
<evidence type="ECO:0000313" key="3">
    <source>
        <dbReference type="EMBL" id="RHN46633.1"/>
    </source>
</evidence>
<sequence>MAYPYQPQQYASAPPMPAHPTAIFGQQYCAPYPVDLAVVKKVMTISDGNFAVTDVNGNIVFKVKGSLLTLRDRRVLVDAAGYPIATLRRKIMTMHDRWEAFRGESTDAKDLIFTLKRSSLIQFKTKLDVFLASNKKENVCDFKVKGSWFDRSCIVYAGESNNIVAQMHKKYTVQSILIGKDNFMVTIYPNVDYAFIVALIVILDEINRDDKDVVY</sequence>
<dbReference type="EMBL" id="CM001223">
    <property type="protein sequence ID" value="AES79755.1"/>
    <property type="molecule type" value="Genomic_DNA"/>
</dbReference>
<reference evidence="2 5" key="2">
    <citation type="journal article" date="2014" name="BMC Genomics">
        <title>An improved genome release (version Mt4.0) for the model legume Medicago truncatula.</title>
        <authorList>
            <person name="Tang H."/>
            <person name="Krishnakumar V."/>
            <person name="Bidwell S."/>
            <person name="Rosen B."/>
            <person name="Chan A."/>
            <person name="Zhou S."/>
            <person name="Gentzbittel L."/>
            <person name="Childs K.L."/>
            <person name="Yandell M."/>
            <person name="Gundlach H."/>
            <person name="Mayer K.F."/>
            <person name="Schwartz D.C."/>
            <person name="Town C.D."/>
        </authorList>
    </citation>
    <scope>GENOME REANNOTATION</scope>
    <source>
        <strain evidence="4 5">cv. Jemalong A17</strain>
    </source>
</reference>
<dbReference type="PaxDb" id="3880-AES79755"/>
<dbReference type="PANTHER" id="PTHR31087">
    <property type="match status" value="1"/>
</dbReference>
<dbReference type="KEGG" id="mtr:11435825"/>
<dbReference type="Proteomes" id="UP000265566">
    <property type="component" value="Chromosome 7"/>
</dbReference>